<dbReference type="Proteomes" id="UP001189429">
    <property type="component" value="Unassembled WGS sequence"/>
</dbReference>
<feature type="region of interest" description="Disordered" evidence="1">
    <location>
        <begin position="1"/>
        <end position="53"/>
    </location>
</feature>
<evidence type="ECO:0000313" key="3">
    <source>
        <dbReference type="Proteomes" id="UP001189429"/>
    </source>
</evidence>
<keyword evidence="3" id="KW-1185">Reference proteome</keyword>
<sequence>AAPDARAVPDAGAAGPSREGSAARGRGACSHESSGRSASERRFREQPAGDEQAKEEMLRLLRTFRKGDVMVKVGDIEPILEVLNLNRLFSTKPPRENVTVDPGFLVYRGVAGVNVPATFGELHQTDVVPATWTGGSVTLGGHDFLQQQDGFRPSSVPEGNFTMFPRLWVQIKCSSWSHREKRSSKSNAAGLGPIRHGSLGPIPDVGPGGPAWDASCSLMQAVNEEARPEKGLATLKTMQSQDDWEVGRRNAASRSGSVVSTFGADNERIDHKVVLAVISGHARHGIRIGQHERSSIYSIEDLYGQGEEVCLGGSPTEVEFELQLTARAPSKCGICSCTLAVLPPGTREYPPNPLLEVAFDASAEEHLHFYISSSHFDSNSTYGVALNWVLRPGSGGSGAVAASAARRC</sequence>
<organism evidence="2 3">
    <name type="scientific">Prorocentrum cordatum</name>
    <dbReference type="NCBI Taxonomy" id="2364126"/>
    <lineage>
        <taxon>Eukaryota</taxon>
        <taxon>Sar</taxon>
        <taxon>Alveolata</taxon>
        <taxon>Dinophyceae</taxon>
        <taxon>Prorocentrales</taxon>
        <taxon>Prorocentraceae</taxon>
        <taxon>Prorocentrum</taxon>
    </lineage>
</organism>
<feature type="non-terminal residue" evidence="2">
    <location>
        <position position="1"/>
    </location>
</feature>
<evidence type="ECO:0000256" key="1">
    <source>
        <dbReference type="SAM" id="MobiDB-lite"/>
    </source>
</evidence>
<name>A0ABN9UAT8_9DINO</name>
<reference evidence="2" key="1">
    <citation type="submission" date="2023-10" db="EMBL/GenBank/DDBJ databases">
        <authorList>
            <person name="Chen Y."/>
            <person name="Shah S."/>
            <person name="Dougan E. K."/>
            <person name="Thang M."/>
            <person name="Chan C."/>
        </authorList>
    </citation>
    <scope>NUCLEOTIDE SEQUENCE [LARGE SCALE GENOMIC DNA]</scope>
</reference>
<evidence type="ECO:0000313" key="2">
    <source>
        <dbReference type="EMBL" id="CAK0855855.1"/>
    </source>
</evidence>
<protein>
    <submittedName>
        <fullName evidence="2">Uncharacterized protein</fullName>
    </submittedName>
</protein>
<dbReference type="EMBL" id="CAUYUJ010015580">
    <property type="protein sequence ID" value="CAK0855855.1"/>
    <property type="molecule type" value="Genomic_DNA"/>
</dbReference>
<accession>A0ABN9UAT8</accession>
<proteinExistence type="predicted"/>
<comment type="caution">
    <text evidence="2">The sequence shown here is derived from an EMBL/GenBank/DDBJ whole genome shotgun (WGS) entry which is preliminary data.</text>
</comment>
<feature type="compositionally biased region" description="Basic and acidic residues" evidence="1">
    <location>
        <begin position="38"/>
        <end position="53"/>
    </location>
</feature>
<gene>
    <name evidence="2" type="ORF">PCOR1329_LOCUS46382</name>
</gene>